<reference evidence="5 6" key="1">
    <citation type="submission" date="2018-10" db="EMBL/GenBank/DDBJ databases">
        <title>Rhizobium etli, R. leguminosarum and a new Rhizobium genospecies from Phaseolus dumosus.</title>
        <authorList>
            <person name="Ramirez-Puebla S.T."/>
            <person name="Rogel-Hernandez M.A."/>
            <person name="Guerrero G."/>
            <person name="Ormeno-Orrillo E."/>
            <person name="Martinez-Romero J.C."/>
            <person name="Negrete-Yankelevich S."/>
            <person name="Martinez-Romero E."/>
        </authorList>
    </citation>
    <scope>NUCLEOTIDE SEQUENCE [LARGE SCALE GENOMIC DNA]</scope>
    <source>
        <strain evidence="5 6">CCGE525</strain>
        <plasmid evidence="6">prccge525a</plasmid>
    </source>
</reference>
<protein>
    <submittedName>
        <fullName evidence="5">GntR family transcriptional regulator</fullName>
    </submittedName>
</protein>
<dbReference type="InterPro" id="IPR036390">
    <property type="entry name" value="WH_DNA-bd_sf"/>
</dbReference>
<dbReference type="InterPro" id="IPR008920">
    <property type="entry name" value="TF_FadR/GntR_C"/>
</dbReference>
<dbReference type="SUPFAM" id="SSF46785">
    <property type="entry name" value="Winged helix' DNA-binding domain"/>
    <property type="match status" value="1"/>
</dbReference>
<keyword evidence="5" id="KW-0614">Plasmid</keyword>
<dbReference type="Gene3D" id="1.20.120.530">
    <property type="entry name" value="GntR ligand-binding domain-like"/>
    <property type="match status" value="1"/>
</dbReference>
<dbReference type="AlphaFoldDB" id="A0A387G8L9"/>
<dbReference type="InterPro" id="IPR036388">
    <property type="entry name" value="WH-like_DNA-bd_sf"/>
</dbReference>
<evidence type="ECO:0000256" key="2">
    <source>
        <dbReference type="ARBA" id="ARBA00023125"/>
    </source>
</evidence>
<evidence type="ECO:0000313" key="5">
    <source>
        <dbReference type="EMBL" id="AYG64504.1"/>
    </source>
</evidence>
<dbReference type="PANTHER" id="PTHR43537">
    <property type="entry name" value="TRANSCRIPTIONAL REGULATOR, GNTR FAMILY"/>
    <property type="match status" value="1"/>
</dbReference>
<evidence type="ECO:0000256" key="3">
    <source>
        <dbReference type="ARBA" id="ARBA00023163"/>
    </source>
</evidence>
<dbReference type="CDD" id="cd07377">
    <property type="entry name" value="WHTH_GntR"/>
    <property type="match status" value="1"/>
</dbReference>
<keyword evidence="1" id="KW-0805">Transcription regulation</keyword>
<organism evidence="5 6">
    <name type="scientific">Rhizobium jaguaris</name>
    <dbReference type="NCBI Taxonomy" id="1312183"/>
    <lineage>
        <taxon>Bacteria</taxon>
        <taxon>Pseudomonadati</taxon>
        <taxon>Pseudomonadota</taxon>
        <taxon>Alphaproteobacteria</taxon>
        <taxon>Hyphomicrobiales</taxon>
        <taxon>Rhizobiaceae</taxon>
        <taxon>Rhizobium/Agrobacterium group</taxon>
        <taxon>Rhizobium</taxon>
    </lineage>
</organism>
<dbReference type="GO" id="GO:0003677">
    <property type="term" value="F:DNA binding"/>
    <property type="evidence" value="ECO:0007669"/>
    <property type="project" value="UniProtKB-KW"/>
</dbReference>
<dbReference type="InterPro" id="IPR011711">
    <property type="entry name" value="GntR_C"/>
</dbReference>
<dbReference type="PROSITE" id="PS50949">
    <property type="entry name" value="HTH_GNTR"/>
    <property type="match status" value="1"/>
</dbReference>
<dbReference type="EMBL" id="CP032697">
    <property type="protein sequence ID" value="AYG64504.1"/>
    <property type="molecule type" value="Genomic_DNA"/>
</dbReference>
<geneLocation type="plasmid" evidence="6">
    <name>prccge525a</name>
</geneLocation>
<evidence type="ECO:0000259" key="4">
    <source>
        <dbReference type="PROSITE" id="PS50949"/>
    </source>
</evidence>
<evidence type="ECO:0000313" key="6">
    <source>
        <dbReference type="Proteomes" id="UP000282195"/>
    </source>
</evidence>
<keyword evidence="2" id="KW-0238">DNA-binding</keyword>
<dbReference type="InterPro" id="IPR000524">
    <property type="entry name" value="Tscrpt_reg_HTH_GntR"/>
</dbReference>
<dbReference type="SMART" id="SM00895">
    <property type="entry name" value="FCD"/>
    <property type="match status" value="1"/>
</dbReference>
<sequence length="222" mass="24368">MDRTKLPKIEKMPADVRALGVLRSQIVDGAIPAGSRLTEVQISDEMGLSRATVRTALHQLAQEGLVSLVPYTGWTVVKLSRQDIWELYTLRGAVERLAAGLTAANAEPARIADVREAFHALETACERKNPDEIAEADFGFHKAVVDASGHSRLCSQYGLIEHQIRVYIRSSDALIADPMDILDQHRPILEAILSRNSALAGELSEEHNLREGEKLTASVPQT</sequence>
<dbReference type="SMART" id="SM00345">
    <property type="entry name" value="HTH_GNTR"/>
    <property type="match status" value="1"/>
</dbReference>
<name>A0A387G8L9_9HYPH</name>
<gene>
    <name evidence="5" type="ORF">CCGE525_37940</name>
</gene>
<dbReference type="Proteomes" id="UP000282195">
    <property type="component" value="Plasmid pRCCGE525a"/>
</dbReference>
<dbReference type="OrthoDB" id="7192778at2"/>
<evidence type="ECO:0000256" key="1">
    <source>
        <dbReference type="ARBA" id="ARBA00023015"/>
    </source>
</evidence>
<dbReference type="PRINTS" id="PR00035">
    <property type="entry name" value="HTHGNTR"/>
</dbReference>
<dbReference type="Pfam" id="PF00392">
    <property type="entry name" value="GntR"/>
    <property type="match status" value="1"/>
</dbReference>
<accession>A0A387G8L9</accession>
<dbReference type="Gene3D" id="1.10.10.10">
    <property type="entry name" value="Winged helix-like DNA-binding domain superfamily/Winged helix DNA-binding domain"/>
    <property type="match status" value="1"/>
</dbReference>
<keyword evidence="3" id="KW-0804">Transcription</keyword>
<dbReference type="Pfam" id="PF07729">
    <property type="entry name" value="FCD"/>
    <property type="match status" value="1"/>
</dbReference>
<dbReference type="GO" id="GO:0003700">
    <property type="term" value="F:DNA-binding transcription factor activity"/>
    <property type="evidence" value="ECO:0007669"/>
    <property type="project" value="InterPro"/>
</dbReference>
<proteinExistence type="predicted"/>
<keyword evidence="6" id="KW-1185">Reference proteome</keyword>
<feature type="domain" description="HTH gntR-type" evidence="4">
    <location>
        <begin position="12"/>
        <end position="79"/>
    </location>
</feature>
<dbReference type="PANTHER" id="PTHR43537:SF24">
    <property type="entry name" value="GLUCONATE OPERON TRANSCRIPTIONAL REPRESSOR"/>
    <property type="match status" value="1"/>
</dbReference>
<dbReference type="KEGG" id="rjg:CCGE525_37940"/>
<dbReference type="SUPFAM" id="SSF48008">
    <property type="entry name" value="GntR ligand-binding domain-like"/>
    <property type="match status" value="1"/>
</dbReference>